<dbReference type="InterPro" id="IPR025381">
    <property type="entry name" value="DUF4296"/>
</dbReference>
<dbReference type="Pfam" id="PF14129">
    <property type="entry name" value="DUF4296"/>
    <property type="match status" value="1"/>
</dbReference>
<evidence type="ECO:0000313" key="2">
    <source>
        <dbReference type="EMBL" id="NBG65149.1"/>
    </source>
</evidence>
<dbReference type="RefSeq" id="WP_160632016.1">
    <property type="nucleotide sequence ID" value="NZ_WWNE01000004.1"/>
</dbReference>
<name>A0A6N9NH39_9FLAO</name>
<evidence type="ECO:0000259" key="1">
    <source>
        <dbReference type="Pfam" id="PF14129"/>
    </source>
</evidence>
<keyword evidence="3" id="KW-1185">Reference proteome</keyword>
<proteinExistence type="predicted"/>
<feature type="domain" description="DUF4296" evidence="1">
    <location>
        <begin position="24"/>
        <end position="106"/>
    </location>
</feature>
<evidence type="ECO:0000313" key="3">
    <source>
        <dbReference type="Proteomes" id="UP000470771"/>
    </source>
</evidence>
<organism evidence="2 3">
    <name type="scientific">Acidiluteibacter ferrifornacis</name>
    <dbReference type="NCBI Taxonomy" id="2692424"/>
    <lineage>
        <taxon>Bacteria</taxon>
        <taxon>Pseudomonadati</taxon>
        <taxon>Bacteroidota</taxon>
        <taxon>Flavobacteriia</taxon>
        <taxon>Flavobacteriales</taxon>
        <taxon>Cryomorphaceae</taxon>
        <taxon>Acidiluteibacter</taxon>
    </lineage>
</organism>
<protein>
    <submittedName>
        <fullName evidence="2">DUF4296 domain-containing protein</fullName>
    </submittedName>
</protein>
<gene>
    <name evidence="2" type="ORF">GQN54_03415</name>
</gene>
<accession>A0A6N9NH39</accession>
<dbReference type="EMBL" id="WWNE01000004">
    <property type="protein sequence ID" value="NBG65149.1"/>
    <property type="molecule type" value="Genomic_DNA"/>
</dbReference>
<dbReference type="Proteomes" id="UP000470771">
    <property type="component" value="Unassembled WGS sequence"/>
</dbReference>
<dbReference type="AlphaFoldDB" id="A0A6N9NH39"/>
<sequence>MRNDLVAFFLLILCFGCESSDKLPQFVVSKDEMIEIITDVQIAESYIKLKFAVRNDSVQLTDSIYNAIYRKHNLTKEAYDSSFSYYVNRPEILQEIYEAAIINLSTLDAKNEGEKQKKQVRDTLPVNPAI</sequence>
<comment type="caution">
    <text evidence="2">The sequence shown here is derived from an EMBL/GenBank/DDBJ whole genome shotgun (WGS) entry which is preliminary data.</text>
</comment>
<reference evidence="2 3" key="1">
    <citation type="submission" date="2019-12" db="EMBL/GenBank/DDBJ databases">
        <authorList>
            <person name="Zhao J."/>
        </authorList>
    </citation>
    <scope>NUCLEOTIDE SEQUENCE [LARGE SCALE GENOMIC DNA]</scope>
    <source>
        <strain evidence="2 3">S-15</strain>
    </source>
</reference>